<dbReference type="InterPro" id="IPR012292">
    <property type="entry name" value="Globin/Proto"/>
</dbReference>
<dbReference type="PANTHER" id="PTHR43396">
    <property type="entry name" value="FLAVOHEMOPROTEIN"/>
    <property type="match status" value="1"/>
</dbReference>
<evidence type="ECO:0000259" key="2">
    <source>
        <dbReference type="PROSITE" id="PS01033"/>
    </source>
</evidence>
<dbReference type="GO" id="GO:0020037">
    <property type="term" value="F:heme binding"/>
    <property type="evidence" value="ECO:0007669"/>
    <property type="project" value="InterPro"/>
</dbReference>
<keyword evidence="4" id="KW-1185">Reference proteome</keyword>
<dbReference type="GO" id="GO:0071500">
    <property type="term" value="P:cellular response to nitrosative stress"/>
    <property type="evidence" value="ECO:0007669"/>
    <property type="project" value="TreeGrafter"/>
</dbReference>
<dbReference type="EMBL" id="SWFT01000059">
    <property type="protein sequence ID" value="KAA8904375.1"/>
    <property type="molecule type" value="Genomic_DNA"/>
</dbReference>
<dbReference type="InterPro" id="IPR044399">
    <property type="entry name" value="Mb-like_M"/>
</dbReference>
<protein>
    <recommendedName>
        <fullName evidence="2">Globin domain-containing protein</fullName>
    </recommendedName>
</protein>
<evidence type="ECO:0000256" key="1">
    <source>
        <dbReference type="SAM" id="MobiDB-lite"/>
    </source>
</evidence>
<dbReference type="VEuPathDB" id="FungiDB:DIURU_001956"/>
<dbReference type="Gene3D" id="1.10.490.10">
    <property type="entry name" value="Globins"/>
    <property type="match status" value="1"/>
</dbReference>
<dbReference type="InterPro" id="IPR009050">
    <property type="entry name" value="Globin-like_sf"/>
</dbReference>
<comment type="caution">
    <text evidence="3">The sequence shown here is derived from an EMBL/GenBank/DDBJ whole genome shotgun (WGS) entry which is preliminary data.</text>
</comment>
<accession>A0A642US88</accession>
<dbReference type="Proteomes" id="UP000449547">
    <property type="component" value="Unassembled WGS sequence"/>
</dbReference>
<dbReference type="GO" id="GO:0008941">
    <property type="term" value="F:nitric oxide dioxygenase NAD(P)H activity"/>
    <property type="evidence" value="ECO:0007669"/>
    <property type="project" value="TreeGrafter"/>
</dbReference>
<dbReference type="GO" id="GO:0019825">
    <property type="term" value="F:oxygen binding"/>
    <property type="evidence" value="ECO:0007669"/>
    <property type="project" value="InterPro"/>
</dbReference>
<evidence type="ECO:0000313" key="3">
    <source>
        <dbReference type="EMBL" id="KAA8904375.1"/>
    </source>
</evidence>
<dbReference type="OrthoDB" id="436496at2759"/>
<dbReference type="InterPro" id="IPR000971">
    <property type="entry name" value="Globin"/>
</dbReference>
<dbReference type="RefSeq" id="XP_034013281.1">
    <property type="nucleotide sequence ID" value="XM_034154554.1"/>
</dbReference>
<proteinExistence type="predicted"/>
<gene>
    <name evidence="3" type="ORF">DIURU_001956</name>
</gene>
<dbReference type="PROSITE" id="PS01033">
    <property type="entry name" value="GLOBIN"/>
    <property type="match status" value="1"/>
</dbReference>
<feature type="region of interest" description="Disordered" evidence="1">
    <location>
        <begin position="290"/>
        <end position="323"/>
    </location>
</feature>
<dbReference type="AlphaFoldDB" id="A0A642US88"/>
<dbReference type="PANTHER" id="PTHR43396:SF6">
    <property type="entry name" value="ABL201WP"/>
    <property type="match status" value="1"/>
</dbReference>
<dbReference type="GO" id="GO:0046210">
    <property type="term" value="P:nitric oxide catabolic process"/>
    <property type="evidence" value="ECO:0007669"/>
    <property type="project" value="TreeGrafter"/>
</dbReference>
<feature type="domain" description="Globin" evidence="2">
    <location>
        <begin position="119"/>
        <end position="249"/>
    </location>
</feature>
<dbReference type="GeneID" id="54780607"/>
<organism evidence="3 4">
    <name type="scientific">Diutina rugosa</name>
    <name type="common">Yeast</name>
    <name type="synonym">Candida rugosa</name>
    <dbReference type="NCBI Taxonomy" id="5481"/>
    <lineage>
        <taxon>Eukaryota</taxon>
        <taxon>Fungi</taxon>
        <taxon>Dikarya</taxon>
        <taxon>Ascomycota</taxon>
        <taxon>Saccharomycotina</taxon>
        <taxon>Pichiomycetes</taxon>
        <taxon>Debaryomycetaceae</taxon>
        <taxon>Diutina</taxon>
    </lineage>
</organism>
<dbReference type="GO" id="GO:0071949">
    <property type="term" value="F:FAD binding"/>
    <property type="evidence" value="ECO:0007669"/>
    <property type="project" value="TreeGrafter"/>
</dbReference>
<dbReference type="CDD" id="cd01040">
    <property type="entry name" value="Mb-like"/>
    <property type="match status" value="1"/>
</dbReference>
<dbReference type="OMA" id="HERFGTK"/>
<dbReference type="SUPFAM" id="SSF46458">
    <property type="entry name" value="Globin-like"/>
    <property type="match status" value="1"/>
</dbReference>
<sequence length="336" mass="37908">MPMPMPTLDHEVKTKSRLSQVARPPKSMLQKPLPESPASESPTPLGAGYQLSRVSTTKTVDSARYQVDTQYRVKLQLSAKEIELLRYSWNKMLMDEPITERKSVFPQMPGAFAMEEEKEVSRPQVRQTSSSTVASSLFCRQLYTNLLQMKPVYGKMFPSIHHQAVSFAGVISFALSQLERLDAIDQYLCNLGKRHSRILGIEPEMFETLGEALIDTFHERFGIRFTQELEVLWIQLYMYLANSILQFGMDPKLRLDDSPHAAPSVEQSSQVQQPAESIFSTEESVMDLDSKRGSVLTQSTAPSVAETPVPAKPVKESSLGSMKTKIRKTRRDCVIM</sequence>
<feature type="region of interest" description="Disordered" evidence="1">
    <location>
        <begin position="1"/>
        <end position="48"/>
    </location>
</feature>
<reference evidence="3 4" key="1">
    <citation type="submission" date="2019-07" db="EMBL/GenBank/DDBJ databases">
        <title>Genome assembly of two rare yeast pathogens: Diutina rugosa and Trichomonascus ciferrii.</title>
        <authorList>
            <person name="Mixao V."/>
            <person name="Saus E."/>
            <person name="Hansen A."/>
            <person name="Lass-Flor C."/>
            <person name="Gabaldon T."/>
        </authorList>
    </citation>
    <scope>NUCLEOTIDE SEQUENCE [LARGE SCALE GENOMIC DNA]</scope>
    <source>
        <strain evidence="3 4">CBS 613</strain>
    </source>
</reference>
<evidence type="ECO:0000313" key="4">
    <source>
        <dbReference type="Proteomes" id="UP000449547"/>
    </source>
</evidence>
<name>A0A642US88_DIURU</name>
<dbReference type="Pfam" id="PF00042">
    <property type="entry name" value="Globin"/>
    <property type="match status" value="1"/>
</dbReference>